<sequence>MSVTIKDVAREAGVSYASVSRILSNKGRFSEATAQRVRKVAAELGYFKNKAASDLSSNAPRVIGVVMPQSHTNFADSLMQGIYDASKADGFDIIISYMGGDDDKAQSAAIENLVSRNIAGILLLSIQLKVEHVKRLQHSKLPFISVSVTLPYDIATVTSDDFDLGYQACQFLIAQGHRRIALVGPQVNDQTVGTQRLKGYQQALAEHQISFDEALVFPGAFDYESGERLLQRETILERFTAVIAASDMVALGVMNAAKDQGISIPEQLSLISIDGTNLTQLTRPRITAIQQDFHQMGEVATRMIIQNIMANQPLYTTRIANHLLMGQTVAKI</sequence>
<dbReference type="PANTHER" id="PTHR30146:SF109">
    <property type="entry name" value="HTH-TYPE TRANSCRIPTIONAL REGULATOR GALS"/>
    <property type="match status" value="1"/>
</dbReference>
<dbReference type="GO" id="GO:0000976">
    <property type="term" value="F:transcription cis-regulatory region binding"/>
    <property type="evidence" value="ECO:0007669"/>
    <property type="project" value="TreeGrafter"/>
</dbReference>
<dbReference type="Gene3D" id="3.40.50.2300">
    <property type="match status" value="2"/>
</dbReference>
<dbReference type="Proteomes" id="UP000295681">
    <property type="component" value="Unassembled WGS sequence"/>
</dbReference>
<dbReference type="AlphaFoldDB" id="A0A4R5N9P5"/>
<feature type="domain" description="HTH lacI-type" evidence="4">
    <location>
        <begin position="3"/>
        <end position="57"/>
    </location>
</feature>
<evidence type="ECO:0000313" key="5">
    <source>
        <dbReference type="EMBL" id="TDG68758.1"/>
    </source>
</evidence>
<protein>
    <recommendedName>
        <fullName evidence="4">HTH lacI-type domain-containing protein</fullName>
    </recommendedName>
</protein>
<dbReference type="Pfam" id="PF00356">
    <property type="entry name" value="LacI"/>
    <property type="match status" value="1"/>
</dbReference>
<accession>A0A4R5N9P5</accession>
<proteinExistence type="predicted"/>
<evidence type="ECO:0000256" key="2">
    <source>
        <dbReference type="ARBA" id="ARBA00023125"/>
    </source>
</evidence>
<keyword evidence="2" id="KW-0238">DNA-binding</keyword>
<dbReference type="Pfam" id="PF13377">
    <property type="entry name" value="Peripla_BP_3"/>
    <property type="match status" value="1"/>
</dbReference>
<dbReference type="InterPro" id="IPR028082">
    <property type="entry name" value="Peripla_BP_I"/>
</dbReference>
<dbReference type="Gene3D" id="1.10.260.40">
    <property type="entry name" value="lambda repressor-like DNA-binding domains"/>
    <property type="match status" value="1"/>
</dbReference>
<dbReference type="SMART" id="SM00354">
    <property type="entry name" value="HTH_LACI"/>
    <property type="match status" value="1"/>
</dbReference>
<name>A0A4R5N9P5_9LACO</name>
<dbReference type="STRING" id="907931.GCA_000165675_01272"/>
<keyword evidence="6" id="KW-1185">Reference proteome</keyword>
<evidence type="ECO:0000259" key="4">
    <source>
        <dbReference type="PROSITE" id="PS50932"/>
    </source>
</evidence>
<keyword evidence="3" id="KW-0804">Transcription</keyword>
<evidence type="ECO:0000256" key="1">
    <source>
        <dbReference type="ARBA" id="ARBA00023015"/>
    </source>
</evidence>
<dbReference type="InterPro" id="IPR010982">
    <property type="entry name" value="Lambda_DNA-bd_dom_sf"/>
</dbReference>
<organism evidence="5 6">
    <name type="scientific">Leuconostoc fallax</name>
    <dbReference type="NCBI Taxonomy" id="1251"/>
    <lineage>
        <taxon>Bacteria</taxon>
        <taxon>Bacillati</taxon>
        <taxon>Bacillota</taxon>
        <taxon>Bacilli</taxon>
        <taxon>Lactobacillales</taxon>
        <taxon>Lactobacillaceae</taxon>
        <taxon>Leuconostoc</taxon>
    </lineage>
</organism>
<dbReference type="PANTHER" id="PTHR30146">
    <property type="entry name" value="LACI-RELATED TRANSCRIPTIONAL REPRESSOR"/>
    <property type="match status" value="1"/>
</dbReference>
<keyword evidence="1" id="KW-0805">Transcription regulation</keyword>
<gene>
    <name evidence="5" type="ORF">C5L23_000677</name>
</gene>
<dbReference type="PROSITE" id="PS50932">
    <property type="entry name" value="HTH_LACI_2"/>
    <property type="match status" value="1"/>
</dbReference>
<dbReference type="EMBL" id="PUFI01000009">
    <property type="protein sequence ID" value="TDG68758.1"/>
    <property type="molecule type" value="Genomic_DNA"/>
</dbReference>
<dbReference type="PROSITE" id="PS00356">
    <property type="entry name" value="HTH_LACI_1"/>
    <property type="match status" value="1"/>
</dbReference>
<evidence type="ECO:0000313" key="6">
    <source>
        <dbReference type="Proteomes" id="UP000295681"/>
    </source>
</evidence>
<dbReference type="InterPro" id="IPR000843">
    <property type="entry name" value="HTH_LacI"/>
</dbReference>
<dbReference type="SUPFAM" id="SSF53822">
    <property type="entry name" value="Periplasmic binding protein-like I"/>
    <property type="match status" value="1"/>
</dbReference>
<dbReference type="CDD" id="cd01392">
    <property type="entry name" value="HTH_LacI"/>
    <property type="match status" value="1"/>
</dbReference>
<dbReference type="GO" id="GO:0003700">
    <property type="term" value="F:DNA-binding transcription factor activity"/>
    <property type="evidence" value="ECO:0007669"/>
    <property type="project" value="TreeGrafter"/>
</dbReference>
<dbReference type="InterPro" id="IPR046335">
    <property type="entry name" value="LacI/GalR-like_sensor"/>
</dbReference>
<evidence type="ECO:0000256" key="3">
    <source>
        <dbReference type="ARBA" id="ARBA00023163"/>
    </source>
</evidence>
<reference evidence="5 6" key="1">
    <citation type="journal article" date="2019" name="Appl. Microbiol. Biotechnol.">
        <title>Uncovering carbohydrate metabolism through a genotype-phenotype association study of 56 lactic acid bacteria genomes.</title>
        <authorList>
            <person name="Buron-Moles G."/>
            <person name="Chailyan A."/>
            <person name="Dolejs I."/>
            <person name="Forster J."/>
            <person name="Miks M.H."/>
        </authorList>
    </citation>
    <scope>NUCLEOTIDE SEQUENCE [LARGE SCALE GENOMIC DNA]</scope>
    <source>
        <strain evidence="5 6">ATCC 700006</strain>
    </source>
</reference>
<dbReference type="SUPFAM" id="SSF47413">
    <property type="entry name" value="lambda repressor-like DNA-binding domains"/>
    <property type="match status" value="1"/>
</dbReference>
<dbReference type="PRINTS" id="PR00036">
    <property type="entry name" value="HTHLACI"/>
</dbReference>
<comment type="caution">
    <text evidence="5">The sequence shown here is derived from an EMBL/GenBank/DDBJ whole genome shotgun (WGS) entry which is preliminary data.</text>
</comment>